<feature type="region of interest" description="Disordered" evidence="1">
    <location>
        <begin position="25"/>
        <end position="53"/>
    </location>
</feature>
<accession>A0A1L7XZ05</accession>
<dbReference type="EMBL" id="FJOG01000116">
    <property type="protein sequence ID" value="CZR70258.1"/>
    <property type="molecule type" value="Genomic_DNA"/>
</dbReference>
<evidence type="ECO:0000313" key="2">
    <source>
        <dbReference type="EMBL" id="CZR70258.1"/>
    </source>
</evidence>
<proteinExistence type="predicted"/>
<feature type="compositionally biased region" description="Polar residues" evidence="1">
    <location>
        <begin position="31"/>
        <end position="40"/>
    </location>
</feature>
<protein>
    <submittedName>
        <fullName evidence="2">Uncharacterized protein</fullName>
    </submittedName>
</protein>
<evidence type="ECO:0000313" key="3">
    <source>
        <dbReference type="Proteomes" id="UP000184330"/>
    </source>
</evidence>
<dbReference type="Proteomes" id="UP000184330">
    <property type="component" value="Unassembled WGS sequence"/>
</dbReference>
<reference evidence="2 3" key="1">
    <citation type="submission" date="2016-03" db="EMBL/GenBank/DDBJ databases">
        <authorList>
            <person name="Ploux O."/>
        </authorList>
    </citation>
    <scope>NUCLEOTIDE SEQUENCE [LARGE SCALE GENOMIC DNA]</scope>
    <source>
        <strain evidence="2 3">UAMH 11012</strain>
    </source>
</reference>
<feature type="region of interest" description="Disordered" evidence="1">
    <location>
        <begin position="102"/>
        <end position="123"/>
    </location>
</feature>
<gene>
    <name evidence="2" type="ORF">PAC_20159</name>
</gene>
<keyword evidence="3" id="KW-1185">Reference proteome</keyword>
<name>A0A1L7XZ05_9HELO</name>
<organism evidence="2 3">
    <name type="scientific">Phialocephala subalpina</name>
    <dbReference type="NCBI Taxonomy" id="576137"/>
    <lineage>
        <taxon>Eukaryota</taxon>
        <taxon>Fungi</taxon>
        <taxon>Dikarya</taxon>
        <taxon>Ascomycota</taxon>
        <taxon>Pezizomycotina</taxon>
        <taxon>Leotiomycetes</taxon>
        <taxon>Helotiales</taxon>
        <taxon>Mollisiaceae</taxon>
        <taxon>Phialocephala</taxon>
        <taxon>Phialocephala fortinii species complex</taxon>
    </lineage>
</organism>
<sequence length="137" mass="15401">MNYAEVSPEVCKHGHLSLMAPYKHEDKTSRRTTNNNSSAQFKKHPDESSAICHKAKRVPDKTAHECFSYGGKGSYQLQRYLKEPTGCGATLFIEGAPTPRRMDLLDSSKANGKKERKKRTATMGKKIRDLERKIGGF</sequence>
<evidence type="ECO:0000256" key="1">
    <source>
        <dbReference type="SAM" id="MobiDB-lite"/>
    </source>
</evidence>
<dbReference type="AlphaFoldDB" id="A0A1L7XZ05"/>
<dbReference type="OrthoDB" id="10403943at2759"/>